<keyword evidence="2" id="KW-1185">Reference proteome</keyword>
<organism evidence="1 2">
    <name type="scientific">Coniosporium apollinis (strain CBS 100218)</name>
    <name type="common">Rock-inhabiting black yeast</name>
    <dbReference type="NCBI Taxonomy" id="1168221"/>
    <lineage>
        <taxon>Eukaryota</taxon>
        <taxon>Fungi</taxon>
        <taxon>Dikarya</taxon>
        <taxon>Ascomycota</taxon>
        <taxon>Pezizomycotina</taxon>
        <taxon>Dothideomycetes</taxon>
        <taxon>Dothideomycetes incertae sedis</taxon>
        <taxon>Coniosporium</taxon>
    </lineage>
</organism>
<evidence type="ECO:0000313" key="1">
    <source>
        <dbReference type="EMBL" id="EON65828.1"/>
    </source>
</evidence>
<gene>
    <name evidence="1" type="ORF">W97_05070</name>
</gene>
<sequence length="399" mass="45956">MRRYVFEAATPGQRLARTTVYYNDLSLRKSRPRLLQGLDQLAARTAEPAVVQEQLDDLSSLERDTQEASDSFWMLGSGYSILKREVEEAVRSFHELVRKSDRQRKAFLTSMPNEILDRVFSCLFDIESTSESGTPHLHRIHELPALLVCGRFLQVGLRSLLNTVEFRFISSEYDHVFYADCNQLPWPMTPTLPARTHLIARPRPFISKFDQTGGVLSLESLIRSPIVFFPNTLFLITNLRIDIEIPTINMKSRSSINPTGVNVPWEARRISHPHWFDDSRPEMLAWLPAEITVEKADYHMGVLRDLPFENLHSLKLGFGRSLHTTDRQNNVFMAIWIGEYVQLIDLKSRARTVAFPSELPMITRILEAEVYGGFEGEVDGVHIFKRREGEMRRIVVEDL</sequence>
<dbReference type="HOGENOM" id="CLU_801707_0_0_1"/>
<evidence type="ECO:0008006" key="3">
    <source>
        <dbReference type="Google" id="ProtNLM"/>
    </source>
</evidence>
<dbReference type="Proteomes" id="UP000016924">
    <property type="component" value="Unassembled WGS sequence"/>
</dbReference>
<evidence type="ECO:0000313" key="2">
    <source>
        <dbReference type="Proteomes" id="UP000016924"/>
    </source>
</evidence>
<name>R7YVF2_CONA1</name>
<dbReference type="AlphaFoldDB" id="R7YVF2"/>
<proteinExistence type="predicted"/>
<accession>R7YVF2</accession>
<reference evidence="2" key="1">
    <citation type="submission" date="2012-06" db="EMBL/GenBank/DDBJ databases">
        <title>The genome sequence of Coniosporium apollinis CBS 100218.</title>
        <authorList>
            <consortium name="The Broad Institute Genome Sequencing Platform"/>
            <person name="Cuomo C."/>
            <person name="Gorbushina A."/>
            <person name="Noack S."/>
            <person name="Walker B."/>
            <person name="Young S.K."/>
            <person name="Zeng Q."/>
            <person name="Gargeya S."/>
            <person name="Fitzgerald M."/>
            <person name="Haas B."/>
            <person name="Abouelleil A."/>
            <person name="Alvarado L."/>
            <person name="Arachchi H.M."/>
            <person name="Berlin A.M."/>
            <person name="Chapman S.B."/>
            <person name="Goldberg J."/>
            <person name="Griggs A."/>
            <person name="Gujja S."/>
            <person name="Hansen M."/>
            <person name="Howarth C."/>
            <person name="Imamovic A."/>
            <person name="Larimer J."/>
            <person name="McCowan C."/>
            <person name="Montmayeur A."/>
            <person name="Murphy C."/>
            <person name="Neiman D."/>
            <person name="Pearson M."/>
            <person name="Priest M."/>
            <person name="Roberts A."/>
            <person name="Saif S."/>
            <person name="Shea T."/>
            <person name="Sisk P."/>
            <person name="Sykes S."/>
            <person name="Wortman J."/>
            <person name="Nusbaum C."/>
            <person name="Birren B."/>
        </authorList>
    </citation>
    <scope>NUCLEOTIDE SEQUENCE [LARGE SCALE GENOMIC DNA]</scope>
    <source>
        <strain evidence="2">CBS 100218</strain>
    </source>
</reference>
<dbReference type="EMBL" id="JH767576">
    <property type="protein sequence ID" value="EON65828.1"/>
    <property type="molecule type" value="Genomic_DNA"/>
</dbReference>
<dbReference type="RefSeq" id="XP_007781145.1">
    <property type="nucleotide sequence ID" value="XM_007782955.1"/>
</dbReference>
<protein>
    <recommendedName>
        <fullName evidence="3">F-box domain-containing protein</fullName>
    </recommendedName>
</protein>
<dbReference type="GeneID" id="19902381"/>